<feature type="binding site" evidence="3">
    <location>
        <begin position="512"/>
        <end position="519"/>
    </location>
    <ligand>
        <name>ATP</name>
        <dbReference type="ChEBI" id="CHEBI:30616"/>
    </ligand>
</feature>
<dbReference type="GO" id="GO:0003777">
    <property type="term" value="F:microtubule motor activity"/>
    <property type="evidence" value="ECO:0007669"/>
    <property type="project" value="InterPro"/>
</dbReference>
<name>A0A8S1PKM1_PARPR</name>
<sequence>MSLNNIFKQKQIERIKEQQLNREQREKKLEEIRKIKSVQFKARQANRVEMFEENKLSKLRETLKEGSYPILPITKHSFRDRYKEKELDGNILLRSQLSGKERARQTMLDFNQGHLATGEFNKDQPHKNHYKWLKVDDQSKQGNPMRFGKGERVETERVRGVIQNTTQKVDYVKKDLMMLTNPTWKQDDKSKWMDNNTFNIYNKKRFDPSSWEQLPINYKNQSNVFVEGFEVLGDPSRKRYKEQEHKRTEYIPTVKEDQIGTTLHISRSLRTFKADQLINEQSNFDEYSQNTKLKYYKSALIETKSIDHQIPYQHSNNFKSLDFKNLRPELKTKIFRNSLTTSTKAQTQNCNQTPLKTTQTKFETEQATTADYMQSKLSKIQEVSQNLIASDQKISINQKTLESENSKSKTQFNKQQSLDNLIKLKYPYHQENDETTKKILHEYFRIRPLNQKETSLINYIIRDQTLQIGEQKFTFDKILDSNTTQQEVYDEIGKPIIDQILQGFNATLLMYGQTSSGKTYTMIGDQQQPGIIKRTINDLFDAIDSSPTESEFRIKIQIVEVYKEKVKDLLDINKQDLKIREMANQGFYIQQITQLWVCDKEEIYNALQKSLVNRQVGYTNLNDMSSRSHLLFQMTVIMNNEIEGTSYTGQLIMADLAGSENASKAGTTGNALQEGAFINRSLLTLSNVINGLSDKQQHVPFRESNLTKLLWNGLSKNSMTSLIITCSPCISNETETLSTLRFGIRAKMIKTQPKVNKEVTIKELEIQNNKLTKELEDKNYIIDQLKKDDNKIKIIKFEELILHLRQENQLLKEQNSQYITELDLKSLDYQEIQTNLKNSLLESDRLQQSNLQYQKQIEQFQLNKDLEIHELNTQIEILKQQLQQKDESIQQLSKHLANIQRIQTQNSQLQLHEHYVEKIHTQNIGDLLKEIDELKKKTFEEKSEIKYQNKVNESQILVFTKQIKNQESEISNLKEEIKNYQLQLMKNNDELLNLMKQNNKLQKDLENRVLKVIELQEQYDYLLDQLNKLKNQLNYEEIGIYEENQKLHSQMQEINKKYLQEESLRRSNQLTSSQTLQAKLSRIQQLEQENYQLKLDIQNSQILKSQNNNNESVFISQYQSVNKGSMISKIVKKQQNQNDLQ</sequence>
<dbReference type="InterPro" id="IPR001752">
    <property type="entry name" value="Kinesin_motor_dom"/>
</dbReference>
<evidence type="ECO:0000313" key="6">
    <source>
        <dbReference type="EMBL" id="CAD8103815.1"/>
    </source>
</evidence>
<keyword evidence="3" id="KW-0067">ATP-binding</keyword>
<feature type="coiled-coil region" evidence="4">
    <location>
        <begin position="8"/>
        <end position="35"/>
    </location>
</feature>
<dbReference type="OMA" id="PTECEFR"/>
<dbReference type="GO" id="GO:0007018">
    <property type="term" value="P:microtubule-based movement"/>
    <property type="evidence" value="ECO:0007669"/>
    <property type="project" value="InterPro"/>
</dbReference>
<reference evidence="6" key="1">
    <citation type="submission" date="2021-01" db="EMBL/GenBank/DDBJ databases">
        <authorList>
            <consortium name="Genoscope - CEA"/>
            <person name="William W."/>
        </authorList>
    </citation>
    <scope>NUCLEOTIDE SEQUENCE</scope>
</reference>
<keyword evidence="7" id="KW-1185">Reference proteome</keyword>
<dbReference type="EMBL" id="CAJJDM010000125">
    <property type="protein sequence ID" value="CAD8103815.1"/>
    <property type="molecule type" value="Genomic_DNA"/>
</dbReference>
<dbReference type="InterPro" id="IPR027640">
    <property type="entry name" value="Kinesin-like_fam"/>
</dbReference>
<organism evidence="6 7">
    <name type="scientific">Paramecium primaurelia</name>
    <dbReference type="NCBI Taxonomy" id="5886"/>
    <lineage>
        <taxon>Eukaryota</taxon>
        <taxon>Sar</taxon>
        <taxon>Alveolata</taxon>
        <taxon>Ciliophora</taxon>
        <taxon>Intramacronucleata</taxon>
        <taxon>Oligohymenophorea</taxon>
        <taxon>Peniculida</taxon>
        <taxon>Parameciidae</taxon>
        <taxon>Paramecium</taxon>
    </lineage>
</organism>
<evidence type="ECO:0000256" key="4">
    <source>
        <dbReference type="SAM" id="Coils"/>
    </source>
</evidence>
<evidence type="ECO:0000256" key="3">
    <source>
        <dbReference type="PROSITE-ProRule" id="PRU00283"/>
    </source>
</evidence>
<protein>
    <recommendedName>
        <fullName evidence="5">Kinesin motor domain-containing protein</fullName>
    </recommendedName>
</protein>
<evidence type="ECO:0000313" key="7">
    <source>
        <dbReference type="Proteomes" id="UP000688137"/>
    </source>
</evidence>
<dbReference type="AlphaFoldDB" id="A0A8S1PKM1"/>
<evidence type="ECO:0000256" key="2">
    <source>
        <dbReference type="ARBA" id="ARBA00023175"/>
    </source>
</evidence>
<feature type="coiled-coil region" evidence="4">
    <location>
        <begin position="754"/>
        <end position="1032"/>
    </location>
</feature>
<feature type="domain" description="Kinesin motor" evidence="5">
    <location>
        <begin position="439"/>
        <end position="749"/>
    </location>
</feature>
<evidence type="ECO:0000259" key="5">
    <source>
        <dbReference type="PROSITE" id="PS50067"/>
    </source>
</evidence>
<keyword evidence="1 4" id="KW-0175">Coiled coil</keyword>
<evidence type="ECO:0000256" key="1">
    <source>
        <dbReference type="ARBA" id="ARBA00023054"/>
    </source>
</evidence>
<dbReference type="PROSITE" id="PS50067">
    <property type="entry name" value="KINESIN_MOTOR_2"/>
    <property type="match status" value="1"/>
</dbReference>
<dbReference type="Proteomes" id="UP000688137">
    <property type="component" value="Unassembled WGS sequence"/>
</dbReference>
<keyword evidence="2 3" id="KW-0505">Motor protein</keyword>
<comment type="caution">
    <text evidence="6">The sequence shown here is derived from an EMBL/GenBank/DDBJ whole genome shotgun (WGS) entry which is preliminary data.</text>
</comment>
<proteinExistence type="inferred from homology"/>
<dbReference type="PANTHER" id="PTHR47968:SF75">
    <property type="entry name" value="CENTROMERE-ASSOCIATED PROTEIN E"/>
    <property type="match status" value="1"/>
</dbReference>
<keyword evidence="3" id="KW-0547">Nucleotide-binding</keyword>
<dbReference type="PANTHER" id="PTHR47968">
    <property type="entry name" value="CENTROMERE PROTEIN E"/>
    <property type="match status" value="1"/>
</dbReference>
<dbReference type="Pfam" id="PF00225">
    <property type="entry name" value="Kinesin"/>
    <property type="match status" value="1"/>
</dbReference>
<dbReference type="GO" id="GO:0005524">
    <property type="term" value="F:ATP binding"/>
    <property type="evidence" value="ECO:0007669"/>
    <property type="project" value="UniProtKB-UniRule"/>
</dbReference>
<gene>
    <name evidence="6" type="ORF">PPRIM_AZ9-3.1.T1220047</name>
</gene>
<dbReference type="GO" id="GO:0008017">
    <property type="term" value="F:microtubule binding"/>
    <property type="evidence" value="ECO:0007669"/>
    <property type="project" value="InterPro"/>
</dbReference>
<comment type="similarity">
    <text evidence="3">Belongs to the TRAFAC class myosin-kinesin ATPase superfamily. Kinesin family.</text>
</comment>
<dbReference type="SMART" id="SM00129">
    <property type="entry name" value="KISc"/>
    <property type="match status" value="1"/>
</dbReference>
<accession>A0A8S1PKM1</accession>
<feature type="coiled-coil region" evidence="4">
    <location>
        <begin position="1076"/>
        <end position="1103"/>
    </location>
</feature>